<dbReference type="InterPro" id="IPR002068">
    <property type="entry name" value="A-crystallin/Hsp20_dom"/>
</dbReference>
<dbReference type="OrthoDB" id="9811615at2"/>
<dbReference type="PROSITE" id="PS01031">
    <property type="entry name" value="SHSP"/>
    <property type="match status" value="1"/>
</dbReference>
<evidence type="ECO:0000313" key="5">
    <source>
        <dbReference type="Proteomes" id="UP000236311"/>
    </source>
</evidence>
<dbReference type="AlphaFoldDB" id="A0A2K4ZGC0"/>
<dbReference type="InterPro" id="IPR008978">
    <property type="entry name" value="HSP20-like_chaperone"/>
</dbReference>
<dbReference type="EMBL" id="OFSM01000010">
    <property type="protein sequence ID" value="SOY29511.1"/>
    <property type="molecule type" value="Genomic_DNA"/>
</dbReference>
<dbReference type="CDD" id="cd06471">
    <property type="entry name" value="ACD_LpsHSP_like"/>
    <property type="match status" value="1"/>
</dbReference>
<organism evidence="4 5">
    <name type="scientific">Acetatifactor muris</name>
    <dbReference type="NCBI Taxonomy" id="879566"/>
    <lineage>
        <taxon>Bacteria</taxon>
        <taxon>Bacillati</taxon>
        <taxon>Bacillota</taxon>
        <taxon>Clostridia</taxon>
        <taxon>Lachnospirales</taxon>
        <taxon>Lachnospiraceae</taxon>
        <taxon>Acetatifactor</taxon>
    </lineage>
</organism>
<name>A0A2K4ZGC0_9FIRM</name>
<dbReference type="Gene3D" id="2.60.40.790">
    <property type="match status" value="1"/>
</dbReference>
<dbReference type="Proteomes" id="UP000236311">
    <property type="component" value="Unassembled WGS sequence"/>
</dbReference>
<evidence type="ECO:0000256" key="1">
    <source>
        <dbReference type="PROSITE-ProRule" id="PRU00285"/>
    </source>
</evidence>
<dbReference type="Pfam" id="PF00011">
    <property type="entry name" value="HSP20"/>
    <property type="match status" value="1"/>
</dbReference>
<gene>
    <name evidence="4" type="ORF">AMURIS_02232</name>
</gene>
<reference evidence="4 5" key="1">
    <citation type="submission" date="2018-01" db="EMBL/GenBank/DDBJ databases">
        <authorList>
            <person name="Gaut B.S."/>
            <person name="Morton B.R."/>
            <person name="Clegg M.T."/>
            <person name="Duvall M.R."/>
        </authorList>
    </citation>
    <scope>NUCLEOTIDE SEQUENCE [LARGE SCALE GENOMIC DNA]</scope>
    <source>
        <strain evidence="4">GP69</strain>
    </source>
</reference>
<evidence type="ECO:0000259" key="3">
    <source>
        <dbReference type="PROSITE" id="PS01031"/>
    </source>
</evidence>
<comment type="similarity">
    <text evidence="1 2">Belongs to the small heat shock protein (HSP20) family.</text>
</comment>
<feature type="domain" description="SHSP" evidence="3">
    <location>
        <begin position="36"/>
        <end position="152"/>
    </location>
</feature>
<dbReference type="PANTHER" id="PTHR11527">
    <property type="entry name" value="HEAT-SHOCK PROTEIN 20 FAMILY MEMBER"/>
    <property type="match status" value="1"/>
</dbReference>
<dbReference type="InterPro" id="IPR031107">
    <property type="entry name" value="Small_HSP"/>
</dbReference>
<accession>A0A2K4ZGC0</accession>
<dbReference type="RefSeq" id="WP_103239611.1">
    <property type="nucleotide sequence ID" value="NZ_CANRXC010000021.1"/>
</dbReference>
<evidence type="ECO:0000256" key="2">
    <source>
        <dbReference type="RuleBase" id="RU003616"/>
    </source>
</evidence>
<keyword evidence="5" id="KW-1185">Reference proteome</keyword>
<evidence type="ECO:0000313" key="4">
    <source>
        <dbReference type="EMBL" id="SOY29511.1"/>
    </source>
</evidence>
<protein>
    <submittedName>
        <fullName evidence="4">Putative Hsp20 family chaperone</fullName>
    </submittedName>
</protein>
<proteinExistence type="inferred from homology"/>
<dbReference type="SUPFAM" id="SSF49764">
    <property type="entry name" value="HSP20-like chaperones"/>
    <property type="match status" value="1"/>
</dbReference>
<sequence>MLMSNLNALSNFFGESLFDDLFDGFERPVRNGARYNASVPAVMRTDVKESETGYELDIDLPGYKKENVKAELKDGYLKISAESRQDSDEKDENGKYIRRERYYGTCSRSFYVGEEVTQEDIRARFEDGILKVCVPKKEAKPAVEESRYIAIEG</sequence>